<reference evidence="3" key="1">
    <citation type="submission" date="2021-01" db="EMBL/GenBank/DDBJ databases">
        <authorList>
            <person name="Corre E."/>
            <person name="Pelletier E."/>
            <person name="Niang G."/>
            <person name="Scheremetjew M."/>
            <person name="Finn R."/>
            <person name="Kale V."/>
            <person name="Holt S."/>
            <person name="Cochrane G."/>
            <person name="Meng A."/>
            <person name="Brown T."/>
            <person name="Cohen L."/>
        </authorList>
    </citation>
    <scope>NUCLEOTIDE SEQUENCE</scope>
    <source>
        <strain evidence="3">CCAP 955/1</strain>
    </source>
</reference>
<evidence type="ECO:0000256" key="1">
    <source>
        <dbReference type="SAM" id="Phobius"/>
    </source>
</evidence>
<evidence type="ECO:0000256" key="2">
    <source>
        <dbReference type="SAM" id="SignalP"/>
    </source>
</evidence>
<keyword evidence="1" id="KW-0472">Membrane</keyword>
<keyword evidence="1" id="KW-1133">Transmembrane helix</keyword>
<keyword evidence="1" id="KW-0812">Transmembrane</keyword>
<feature type="signal peptide" evidence="2">
    <location>
        <begin position="1"/>
        <end position="19"/>
    </location>
</feature>
<proteinExistence type="predicted"/>
<dbReference type="AlphaFoldDB" id="A0A7S3GRD5"/>
<keyword evidence="2" id="KW-0732">Signal</keyword>
<feature type="chain" id="PRO_5030571615" evidence="2">
    <location>
        <begin position="20"/>
        <end position="214"/>
    </location>
</feature>
<name>A0A7S3GRD5_9STRA</name>
<gene>
    <name evidence="3" type="ORF">SELO1098_LOCUS2953</name>
</gene>
<feature type="transmembrane region" description="Helical" evidence="1">
    <location>
        <begin position="170"/>
        <end position="194"/>
    </location>
</feature>
<protein>
    <submittedName>
        <fullName evidence="3">Uncharacterized protein</fullName>
    </submittedName>
</protein>
<evidence type="ECO:0000313" key="3">
    <source>
        <dbReference type="EMBL" id="CAE0274126.1"/>
    </source>
</evidence>
<dbReference type="EMBL" id="HBIC01005588">
    <property type="protein sequence ID" value="CAE0274126.1"/>
    <property type="molecule type" value="Transcribed_RNA"/>
</dbReference>
<accession>A0A7S3GRD5</accession>
<organism evidence="3">
    <name type="scientific">Spumella elongata</name>
    <dbReference type="NCBI Taxonomy" id="89044"/>
    <lineage>
        <taxon>Eukaryota</taxon>
        <taxon>Sar</taxon>
        <taxon>Stramenopiles</taxon>
        <taxon>Ochrophyta</taxon>
        <taxon>Chrysophyceae</taxon>
        <taxon>Chromulinales</taxon>
        <taxon>Chromulinaceae</taxon>
        <taxon>Spumella</taxon>
    </lineage>
</organism>
<sequence length="214" mass="22188">MQLSLASLIFFMVAAFAAAQEVPTVFFGFSHILDNLEASDCNSDYDSCSTTIKQSVAGVLAAVNFNNVASVKFTAVSNNGGSSSRIMTTSNPQTTVYYTVNVQSATETYTSLTDSLKIAIDDGSFTTLMNSNGGSNALSSASALSQASGGQQSAQNKLVKRPVSKKLTGTMIACLVIGIVLFVAILGFVVAFAMQAKSAEAAYLAANARPVSTA</sequence>